<dbReference type="PANTHER" id="PTHR42305">
    <property type="entry name" value="MEMBRANE PROTEIN RV1733C-RELATED"/>
    <property type="match status" value="1"/>
</dbReference>
<organism evidence="3 4">
    <name type="scientific">Streptomyces luteireticuli</name>
    <dbReference type="NCBI Taxonomy" id="173858"/>
    <lineage>
        <taxon>Bacteria</taxon>
        <taxon>Bacillati</taxon>
        <taxon>Actinomycetota</taxon>
        <taxon>Actinomycetes</taxon>
        <taxon>Kitasatosporales</taxon>
        <taxon>Streptomycetaceae</taxon>
        <taxon>Streptomyces</taxon>
    </lineage>
</organism>
<feature type="compositionally biased region" description="Basic residues" evidence="1">
    <location>
        <begin position="9"/>
        <end position="27"/>
    </location>
</feature>
<evidence type="ECO:0000313" key="4">
    <source>
        <dbReference type="Proteomes" id="UP001500879"/>
    </source>
</evidence>
<protein>
    <recommendedName>
        <fullName evidence="5">DUF3592 domain-containing protein</fullName>
    </recommendedName>
</protein>
<evidence type="ECO:0000256" key="1">
    <source>
        <dbReference type="SAM" id="MobiDB-lite"/>
    </source>
</evidence>
<keyword evidence="4" id="KW-1185">Reference proteome</keyword>
<dbReference type="PANTHER" id="PTHR42305:SF1">
    <property type="entry name" value="MEMBRANE PROTEIN RV1733C-RELATED"/>
    <property type="match status" value="1"/>
</dbReference>
<accession>A0ABN0YZU6</accession>
<feature type="transmembrane region" description="Helical" evidence="2">
    <location>
        <begin position="148"/>
        <end position="172"/>
    </location>
</feature>
<name>A0ABN0YZU6_9ACTN</name>
<dbReference type="Proteomes" id="UP001500879">
    <property type="component" value="Unassembled WGS sequence"/>
</dbReference>
<feature type="region of interest" description="Disordered" evidence="1">
    <location>
        <begin position="1"/>
        <end position="27"/>
    </location>
</feature>
<evidence type="ECO:0000256" key="2">
    <source>
        <dbReference type="SAM" id="Phobius"/>
    </source>
</evidence>
<keyword evidence="2" id="KW-0472">Membrane</keyword>
<dbReference type="EMBL" id="BAAABX010000056">
    <property type="protein sequence ID" value="GAA0425057.1"/>
    <property type="molecule type" value="Genomic_DNA"/>
</dbReference>
<dbReference type="InterPro" id="IPR039708">
    <property type="entry name" value="MT1774/Rv1733c-like"/>
</dbReference>
<gene>
    <name evidence="3" type="ORF">GCM10010357_53240</name>
</gene>
<keyword evidence="2" id="KW-1133">Transmembrane helix</keyword>
<dbReference type="RefSeq" id="WP_344029356.1">
    <property type="nucleotide sequence ID" value="NZ_BAAABX010000056.1"/>
</dbReference>
<proteinExistence type="predicted"/>
<evidence type="ECO:0000313" key="3">
    <source>
        <dbReference type="EMBL" id="GAA0425057.1"/>
    </source>
</evidence>
<sequence>MNGRDTSRARRPHPNRSRPRAANPLRRRSDRCQSWLTACLLLLLCLALATVPVLVAREVHASKMRELHAQSAHKHRISARVLADASDTSSTGSGMQRAFVRWTDATGAARTGAADVPEGSAEGTTVTVWLDGRGKPVKPPMQRDEAMAAGWFAACMTGMGLVMVFFAVRAVFVRALNRRRYARWQAEWEAVEPRWSGRSRG</sequence>
<comment type="caution">
    <text evidence="3">The sequence shown here is derived from an EMBL/GenBank/DDBJ whole genome shotgun (WGS) entry which is preliminary data.</text>
</comment>
<keyword evidence="2" id="KW-0812">Transmembrane</keyword>
<evidence type="ECO:0008006" key="5">
    <source>
        <dbReference type="Google" id="ProtNLM"/>
    </source>
</evidence>
<reference evidence="3 4" key="1">
    <citation type="journal article" date="2019" name="Int. J. Syst. Evol. Microbiol.">
        <title>The Global Catalogue of Microorganisms (GCM) 10K type strain sequencing project: providing services to taxonomists for standard genome sequencing and annotation.</title>
        <authorList>
            <consortium name="The Broad Institute Genomics Platform"/>
            <consortium name="The Broad Institute Genome Sequencing Center for Infectious Disease"/>
            <person name="Wu L."/>
            <person name="Ma J."/>
        </authorList>
    </citation>
    <scope>NUCLEOTIDE SEQUENCE [LARGE SCALE GENOMIC DNA]</scope>
    <source>
        <strain evidence="3 4">JCM 4788</strain>
    </source>
</reference>